<proteinExistence type="predicted"/>
<protein>
    <submittedName>
        <fullName evidence="1 2">Uncharacterized protein</fullName>
    </submittedName>
</protein>
<evidence type="ECO:0000313" key="3">
    <source>
        <dbReference type="Proteomes" id="UP000002051"/>
    </source>
</evidence>
<dbReference type="EnsemblPlants" id="AES65420">
    <property type="protein sequence ID" value="AES65420"/>
    <property type="gene ID" value="MTR_2g039220"/>
</dbReference>
<dbReference type="HOGENOM" id="CLU_1780186_0_0_1"/>
<evidence type="ECO:0000313" key="1">
    <source>
        <dbReference type="EMBL" id="AES65420.2"/>
    </source>
</evidence>
<dbReference type="PaxDb" id="3880-AES65420"/>
<name>G7IIH7_MEDTR</name>
<evidence type="ECO:0000313" key="2">
    <source>
        <dbReference type="EnsemblPlants" id="AES65420"/>
    </source>
</evidence>
<reference evidence="2" key="3">
    <citation type="submission" date="2015-04" db="UniProtKB">
        <authorList>
            <consortium name="EnsemblPlants"/>
        </authorList>
    </citation>
    <scope>IDENTIFICATION</scope>
    <source>
        <strain evidence="2">cv. Jemalong A17</strain>
    </source>
</reference>
<dbReference type="Proteomes" id="UP000002051">
    <property type="component" value="Chromosome 2"/>
</dbReference>
<accession>G7IIH7</accession>
<accession>A0A0C3V230</accession>
<reference evidence="1 3" key="2">
    <citation type="journal article" date="2014" name="BMC Genomics">
        <title>An improved genome release (version Mt4.0) for the model legume Medicago truncatula.</title>
        <authorList>
            <person name="Tang H."/>
            <person name="Krishnakumar V."/>
            <person name="Bidwell S."/>
            <person name="Rosen B."/>
            <person name="Chan A."/>
            <person name="Zhou S."/>
            <person name="Gentzbittel L."/>
            <person name="Childs K.L."/>
            <person name="Yandell M."/>
            <person name="Gundlach H."/>
            <person name="Mayer K.F."/>
            <person name="Schwartz D.C."/>
            <person name="Town C.D."/>
        </authorList>
    </citation>
    <scope>GENOME REANNOTATION</scope>
    <source>
        <strain evidence="2 3">cv. Jemalong A17</strain>
    </source>
</reference>
<dbReference type="EMBL" id="CM001218">
    <property type="protein sequence ID" value="AES65420.2"/>
    <property type="molecule type" value="Genomic_DNA"/>
</dbReference>
<dbReference type="InterPro" id="IPR039312">
    <property type="entry name" value="ZPR"/>
</dbReference>
<keyword evidence="3" id="KW-1185">Reference proteome</keyword>
<dbReference type="AlphaFoldDB" id="G7IIH7"/>
<dbReference type="PANTHER" id="PTHR33601:SF37">
    <property type="entry name" value="LITTLE ZIPPER PROTEIN"/>
    <property type="match status" value="1"/>
</dbReference>
<reference evidence="1 3" key="1">
    <citation type="journal article" date="2011" name="Nature">
        <title>The Medicago genome provides insight into the evolution of rhizobial symbioses.</title>
        <authorList>
            <person name="Young N.D."/>
            <person name="Debelle F."/>
            <person name="Oldroyd G.E."/>
            <person name="Geurts R."/>
            <person name="Cannon S.B."/>
            <person name="Udvardi M.K."/>
            <person name="Benedito V.A."/>
            <person name="Mayer K.F."/>
            <person name="Gouzy J."/>
            <person name="Schoof H."/>
            <person name="Van de Peer Y."/>
            <person name="Proost S."/>
            <person name="Cook D.R."/>
            <person name="Meyers B.C."/>
            <person name="Spannagl M."/>
            <person name="Cheung F."/>
            <person name="De Mita S."/>
            <person name="Krishnakumar V."/>
            <person name="Gundlach H."/>
            <person name="Zhou S."/>
            <person name="Mudge J."/>
            <person name="Bharti A.K."/>
            <person name="Murray J.D."/>
            <person name="Naoumkina M.A."/>
            <person name="Rosen B."/>
            <person name="Silverstein K.A."/>
            <person name="Tang H."/>
            <person name="Rombauts S."/>
            <person name="Zhao P.X."/>
            <person name="Zhou P."/>
            <person name="Barbe V."/>
            <person name="Bardou P."/>
            <person name="Bechner M."/>
            <person name="Bellec A."/>
            <person name="Berger A."/>
            <person name="Berges H."/>
            <person name="Bidwell S."/>
            <person name="Bisseling T."/>
            <person name="Choisne N."/>
            <person name="Couloux A."/>
            <person name="Denny R."/>
            <person name="Deshpande S."/>
            <person name="Dai X."/>
            <person name="Doyle J.J."/>
            <person name="Dudez A.M."/>
            <person name="Farmer A.D."/>
            <person name="Fouteau S."/>
            <person name="Franken C."/>
            <person name="Gibelin C."/>
            <person name="Gish J."/>
            <person name="Goldstein S."/>
            <person name="Gonzalez A.J."/>
            <person name="Green P.J."/>
            <person name="Hallab A."/>
            <person name="Hartog M."/>
            <person name="Hua A."/>
            <person name="Humphray S.J."/>
            <person name="Jeong D.H."/>
            <person name="Jing Y."/>
            <person name="Jocker A."/>
            <person name="Kenton S.M."/>
            <person name="Kim D.J."/>
            <person name="Klee K."/>
            <person name="Lai H."/>
            <person name="Lang C."/>
            <person name="Lin S."/>
            <person name="Macmil S.L."/>
            <person name="Magdelenat G."/>
            <person name="Matthews L."/>
            <person name="McCorrison J."/>
            <person name="Monaghan E.L."/>
            <person name="Mun J.H."/>
            <person name="Najar F.Z."/>
            <person name="Nicholson C."/>
            <person name="Noirot C."/>
            <person name="O'Bleness M."/>
            <person name="Paule C.R."/>
            <person name="Poulain J."/>
            <person name="Prion F."/>
            <person name="Qin B."/>
            <person name="Qu C."/>
            <person name="Retzel E.F."/>
            <person name="Riddle C."/>
            <person name="Sallet E."/>
            <person name="Samain S."/>
            <person name="Samson N."/>
            <person name="Sanders I."/>
            <person name="Saurat O."/>
            <person name="Scarpelli C."/>
            <person name="Schiex T."/>
            <person name="Segurens B."/>
            <person name="Severin A.J."/>
            <person name="Sherrier D.J."/>
            <person name="Shi R."/>
            <person name="Sims S."/>
            <person name="Singer S.R."/>
            <person name="Sinharoy S."/>
            <person name="Sterck L."/>
            <person name="Viollet A."/>
            <person name="Wang B.B."/>
            <person name="Wang K."/>
            <person name="Wang M."/>
            <person name="Wang X."/>
            <person name="Warfsmann J."/>
            <person name="Weissenbach J."/>
            <person name="White D.D."/>
            <person name="White J.D."/>
            <person name="Wiley G.B."/>
            <person name="Wincker P."/>
            <person name="Xing Y."/>
            <person name="Yang L."/>
            <person name="Yao Z."/>
            <person name="Ying F."/>
            <person name="Zhai J."/>
            <person name="Zhou L."/>
            <person name="Zuber A."/>
            <person name="Denarie J."/>
            <person name="Dixon R.A."/>
            <person name="May G.D."/>
            <person name="Schwartz D.C."/>
            <person name="Rogers J."/>
            <person name="Quetier F."/>
            <person name="Town C.D."/>
            <person name="Roe B.A."/>
        </authorList>
    </citation>
    <scope>NUCLEOTIDE SEQUENCE [LARGE SCALE GENOMIC DNA]</scope>
    <source>
        <strain evidence="1">A17</strain>
        <strain evidence="2 3">cv. Jemalong A17</strain>
    </source>
</reference>
<organism evidence="1 3">
    <name type="scientific">Medicago truncatula</name>
    <name type="common">Barrel medic</name>
    <name type="synonym">Medicago tribuloides</name>
    <dbReference type="NCBI Taxonomy" id="3880"/>
    <lineage>
        <taxon>Eukaryota</taxon>
        <taxon>Viridiplantae</taxon>
        <taxon>Streptophyta</taxon>
        <taxon>Embryophyta</taxon>
        <taxon>Tracheophyta</taxon>
        <taxon>Spermatophyta</taxon>
        <taxon>Magnoliopsida</taxon>
        <taxon>eudicotyledons</taxon>
        <taxon>Gunneridae</taxon>
        <taxon>Pentapetalae</taxon>
        <taxon>rosids</taxon>
        <taxon>fabids</taxon>
        <taxon>Fabales</taxon>
        <taxon>Fabaceae</taxon>
        <taxon>Papilionoideae</taxon>
        <taxon>50 kb inversion clade</taxon>
        <taxon>NPAAA clade</taxon>
        <taxon>Hologalegina</taxon>
        <taxon>IRL clade</taxon>
        <taxon>Trifolieae</taxon>
        <taxon>Medicago</taxon>
    </lineage>
</organism>
<gene>
    <name evidence="1" type="ordered locus">MTR_2g039220</name>
</gene>
<sequence length="146" mass="16523">MKEREDGRMDKGSISLSGISSGALQTVGSRFVLLSEGNSNFKFALMQEKIKEVIEENIVNEVLHVRDKTIIKELYKKNCRLMKENEKLRRKAELLREEKQTLLYQLKQKFSIGASNSKTNARSNMLDLNLDLSLGSASSQNPSSNN</sequence>
<dbReference type="STRING" id="3880.G7IIH7"/>
<dbReference type="PANTHER" id="PTHR33601">
    <property type="entry name" value="PROTEIN LITTLE ZIPPER 4"/>
    <property type="match status" value="1"/>
</dbReference>